<keyword evidence="4" id="KW-0720">Serine protease</keyword>
<organism evidence="6 7">
    <name type="scientific">Cyanobacterium aponinum 0216</name>
    <dbReference type="NCBI Taxonomy" id="2676140"/>
    <lineage>
        <taxon>Bacteria</taxon>
        <taxon>Bacillati</taxon>
        <taxon>Cyanobacteriota</taxon>
        <taxon>Cyanophyceae</taxon>
        <taxon>Oscillatoriophycideae</taxon>
        <taxon>Chroococcales</taxon>
        <taxon>Geminocystaceae</taxon>
        <taxon>Cyanobacterium</taxon>
    </lineage>
</organism>
<sequence>MIWPFKPSTRKQIARIEINGAIASATRERVLEALEEVEERKYPALLLRIDSPGGTVGDSQEIYSALKRLGEKIKIVASFGNISASGGVYIGVGANHIMANPGTITGSVGVIIRGNNLEKLLDKVGVSFKVIKSGPYKDILSFDRDLTTDEEEILQELIDSSYQQFVETVAEGRKLSVETVKSFADGRIFSGEQALKLGLVDRLGSEEDARRWACELVGLDPEKTECHTIEEPKSLLDRVFSGRGQVKSGVGSAINWLEFELATSGQPLWLYRP</sequence>
<keyword evidence="2" id="KW-0645">Protease</keyword>
<evidence type="ECO:0000313" key="6">
    <source>
        <dbReference type="EMBL" id="MTF37849.1"/>
    </source>
</evidence>
<dbReference type="PANTHER" id="PTHR42987">
    <property type="entry name" value="PEPTIDASE S49"/>
    <property type="match status" value="1"/>
</dbReference>
<dbReference type="PANTHER" id="PTHR42987:SF7">
    <property type="entry name" value="SIGNAL PEPTIDE PEPTIDASE SPPA-RELATED"/>
    <property type="match status" value="1"/>
</dbReference>
<proteinExistence type="inferred from homology"/>
<dbReference type="Pfam" id="PF01343">
    <property type="entry name" value="Peptidase_S49"/>
    <property type="match status" value="1"/>
</dbReference>
<dbReference type="InterPro" id="IPR029045">
    <property type="entry name" value="ClpP/crotonase-like_dom_sf"/>
</dbReference>
<evidence type="ECO:0000256" key="1">
    <source>
        <dbReference type="ARBA" id="ARBA00008683"/>
    </source>
</evidence>
<keyword evidence="3" id="KW-0378">Hydrolase</keyword>
<comment type="caution">
    <text evidence="6">The sequence shown here is derived from an EMBL/GenBank/DDBJ whole genome shotgun (WGS) entry which is preliminary data.</text>
</comment>
<dbReference type="InterPro" id="IPR002142">
    <property type="entry name" value="Peptidase_S49"/>
</dbReference>
<comment type="similarity">
    <text evidence="1">Belongs to the peptidase S49 family.</text>
</comment>
<dbReference type="InterPro" id="IPR047272">
    <property type="entry name" value="S49_SppA_C"/>
</dbReference>
<evidence type="ECO:0000256" key="2">
    <source>
        <dbReference type="ARBA" id="ARBA00022670"/>
    </source>
</evidence>
<accession>A0A844GSF2</accession>
<dbReference type="SUPFAM" id="SSF52096">
    <property type="entry name" value="ClpP/crotonase"/>
    <property type="match status" value="1"/>
</dbReference>
<gene>
    <name evidence="6" type="primary">sppA</name>
    <name evidence="6" type="ORF">GGC33_02765</name>
</gene>
<feature type="domain" description="Peptidase S49" evidence="5">
    <location>
        <begin position="70"/>
        <end position="219"/>
    </location>
</feature>
<evidence type="ECO:0000259" key="5">
    <source>
        <dbReference type="Pfam" id="PF01343"/>
    </source>
</evidence>
<dbReference type="CDD" id="cd07023">
    <property type="entry name" value="S49_Sppa_N_C"/>
    <property type="match status" value="1"/>
</dbReference>
<dbReference type="NCBIfam" id="TIGR00706">
    <property type="entry name" value="SppA_dom"/>
    <property type="match status" value="1"/>
</dbReference>
<dbReference type="GO" id="GO:0006508">
    <property type="term" value="P:proteolysis"/>
    <property type="evidence" value="ECO:0007669"/>
    <property type="project" value="UniProtKB-KW"/>
</dbReference>
<evidence type="ECO:0000256" key="4">
    <source>
        <dbReference type="ARBA" id="ARBA00022825"/>
    </source>
</evidence>
<evidence type="ECO:0000313" key="7">
    <source>
        <dbReference type="Proteomes" id="UP000437131"/>
    </source>
</evidence>
<dbReference type="Gene3D" id="3.90.226.10">
    <property type="entry name" value="2-enoyl-CoA Hydratase, Chain A, domain 1"/>
    <property type="match status" value="2"/>
</dbReference>
<name>A0A844GSF2_9CHRO</name>
<dbReference type="GO" id="GO:0008236">
    <property type="term" value="F:serine-type peptidase activity"/>
    <property type="evidence" value="ECO:0007669"/>
    <property type="project" value="UniProtKB-KW"/>
</dbReference>
<dbReference type="RefSeq" id="WP_015218574.1">
    <property type="nucleotide sequence ID" value="NZ_WMIA01000002.1"/>
</dbReference>
<dbReference type="AlphaFoldDB" id="A0A844GSF2"/>
<dbReference type="EMBL" id="WMIA01000002">
    <property type="protein sequence ID" value="MTF37849.1"/>
    <property type="molecule type" value="Genomic_DNA"/>
</dbReference>
<dbReference type="Proteomes" id="UP000437131">
    <property type="component" value="Unassembled WGS sequence"/>
</dbReference>
<dbReference type="InterPro" id="IPR004635">
    <property type="entry name" value="Pept_S49_SppA"/>
</dbReference>
<reference evidence="6 7" key="1">
    <citation type="submission" date="2019-11" db="EMBL/GenBank/DDBJ databases">
        <title>Isolation of a new High Light Tolerant Cyanobacteria.</title>
        <authorList>
            <person name="Dobson Z."/>
            <person name="Vaughn N."/>
            <person name="Vaughn M."/>
            <person name="Fromme P."/>
            <person name="Mazor Y."/>
        </authorList>
    </citation>
    <scope>NUCLEOTIDE SEQUENCE [LARGE SCALE GENOMIC DNA]</scope>
    <source>
        <strain evidence="6 7">0216</strain>
    </source>
</reference>
<evidence type="ECO:0000256" key="3">
    <source>
        <dbReference type="ARBA" id="ARBA00022801"/>
    </source>
</evidence>
<protein>
    <submittedName>
        <fullName evidence="6">Signal peptide peptidase SppA</fullName>
    </submittedName>
</protein>